<dbReference type="InterPro" id="IPR036895">
    <property type="entry name" value="Uracil-DNA_glycosylase-like_sf"/>
</dbReference>
<dbReference type="PANTHER" id="PTHR12159">
    <property type="entry name" value="G/T AND G/U MISMATCH-SPECIFIC DNA GLYCOSYLASE"/>
    <property type="match status" value="1"/>
</dbReference>
<dbReference type="Proteomes" id="UP000681722">
    <property type="component" value="Unassembled WGS sequence"/>
</dbReference>
<evidence type="ECO:0000313" key="8">
    <source>
        <dbReference type="Proteomes" id="UP000663829"/>
    </source>
</evidence>
<dbReference type="AlphaFoldDB" id="A0A814FZP8"/>
<dbReference type="Proteomes" id="UP000677228">
    <property type="component" value="Unassembled WGS sequence"/>
</dbReference>
<dbReference type="Gene3D" id="3.40.470.10">
    <property type="entry name" value="Uracil-DNA glycosylase-like domain"/>
    <property type="match status" value="1"/>
</dbReference>
<dbReference type="Proteomes" id="UP000663829">
    <property type="component" value="Unassembled WGS sequence"/>
</dbReference>
<comment type="caution">
    <text evidence="5">The sequence shown here is derived from an EMBL/GenBank/DDBJ whole genome shotgun (WGS) entry which is preliminary data.</text>
</comment>
<reference evidence="5" key="1">
    <citation type="submission" date="2021-02" db="EMBL/GenBank/DDBJ databases">
        <authorList>
            <person name="Nowell W R."/>
        </authorList>
    </citation>
    <scope>NUCLEOTIDE SEQUENCE</scope>
</reference>
<dbReference type="PANTHER" id="PTHR12159:SF9">
    <property type="entry name" value="G_T MISMATCH-SPECIFIC THYMINE DNA GLYCOSYLASE"/>
    <property type="match status" value="1"/>
</dbReference>
<evidence type="ECO:0000256" key="3">
    <source>
        <dbReference type="ARBA" id="ARBA00023204"/>
    </source>
</evidence>
<dbReference type="GO" id="GO:0006285">
    <property type="term" value="P:base-excision repair, AP site formation"/>
    <property type="evidence" value="ECO:0007669"/>
    <property type="project" value="InterPro"/>
</dbReference>
<organism evidence="5 8">
    <name type="scientific">Didymodactylos carnosus</name>
    <dbReference type="NCBI Taxonomy" id="1234261"/>
    <lineage>
        <taxon>Eukaryota</taxon>
        <taxon>Metazoa</taxon>
        <taxon>Spiralia</taxon>
        <taxon>Gnathifera</taxon>
        <taxon>Rotifera</taxon>
        <taxon>Eurotatoria</taxon>
        <taxon>Bdelloidea</taxon>
        <taxon>Philodinida</taxon>
        <taxon>Philodinidae</taxon>
        <taxon>Didymodactylos</taxon>
    </lineage>
</organism>
<name>A0A814FZP8_9BILA</name>
<dbReference type="InterPro" id="IPR015637">
    <property type="entry name" value="MUG/TDG"/>
</dbReference>
<gene>
    <name evidence="5" type="ORF">GPM918_LOCUS13176</name>
    <name evidence="4" type="ORF">OVA965_LOCUS11747</name>
    <name evidence="7" type="ORF">SRO942_LOCUS13176</name>
    <name evidence="6" type="ORF">TMI583_LOCUS11751</name>
</gene>
<dbReference type="OrthoDB" id="565731at2759"/>
<dbReference type="EMBL" id="CAJNOQ010002988">
    <property type="protein sequence ID" value="CAF0989432.1"/>
    <property type="molecule type" value="Genomic_DNA"/>
</dbReference>
<evidence type="ECO:0000313" key="7">
    <source>
        <dbReference type="EMBL" id="CAF3761561.1"/>
    </source>
</evidence>
<protein>
    <submittedName>
        <fullName evidence="5">Uncharacterized protein</fullName>
    </submittedName>
</protein>
<evidence type="ECO:0000256" key="2">
    <source>
        <dbReference type="ARBA" id="ARBA00022801"/>
    </source>
</evidence>
<dbReference type="EMBL" id="CAJOBC010002988">
    <property type="protein sequence ID" value="CAF3761561.1"/>
    <property type="molecule type" value="Genomic_DNA"/>
</dbReference>
<sequence length="72" mass="8200">MSGLMLNAFSANDVQRMSQYGIKFTNIIQRPTKAISDMTKDEIQLGAELLLQKVKFYKPKIVVNEMILLIPI</sequence>
<evidence type="ECO:0000313" key="5">
    <source>
        <dbReference type="EMBL" id="CAF0989432.1"/>
    </source>
</evidence>
<keyword evidence="8" id="KW-1185">Reference proteome</keyword>
<dbReference type="Proteomes" id="UP000682733">
    <property type="component" value="Unassembled WGS sequence"/>
</dbReference>
<accession>A0A814FZP8</accession>
<dbReference type="EMBL" id="CAJNOK010004604">
    <property type="protein sequence ID" value="CAF0943218.1"/>
    <property type="molecule type" value="Genomic_DNA"/>
</dbReference>
<dbReference type="EMBL" id="CAJOBA010004609">
    <property type="protein sequence ID" value="CAF3718024.1"/>
    <property type="molecule type" value="Genomic_DNA"/>
</dbReference>
<keyword evidence="1" id="KW-0227">DNA damage</keyword>
<keyword evidence="3" id="KW-0234">DNA repair</keyword>
<dbReference type="GO" id="GO:0004844">
    <property type="term" value="F:uracil DNA N-glycosylase activity"/>
    <property type="evidence" value="ECO:0007669"/>
    <property type="project" value="TreeGrafter"/>
</dbReference>
<evidence type="ECO:0000256" key="1">
    <source>
        <dbReference type="ARBA" id="ARBA00022763"/>
    </source>
</evidence>
<keyword evidence="2" id="KW-0378">Hydrolase</keyword>
<dbReference type="GO" id="GO:0008263">
    <property type="term" value="F:pyrimidine-specific mismatch base pair DNA N-glycosylase activity"/>
    <property type="evidence" value="ECO:0007669"/>
    <property type="project" value="TreeGrafter"/>
</dbReference>
<dbReference type="SUPFAM" id="SSF52141">
    <property type="entry name" value="Uracil-DNA glycosylase-like"/>
    <property type="match status" value="1"/>
</dbReference>
<evidence type="ECO:0000313" key="4">
    <source>
        <dbReference type="EMBL" id="CAF0943218.1"/>
    </source>
</evidence>
<proteinExistence type="predicted"/>
<evidence type="ECO:0000313" key="6">
    <source>
        <dbReference type="EMBL" id="CAF3718024.1"/>
    </source>
</evidence>